<comment type="caution">
    <text evidence="1">The sequence shown here is derived from an EMBL/GenBank/DDBJ whole genome shotgun (WGS) entry which is preliminary data.</text>
</comment>
<organism evidence="1 2">
    <name type="scientific">Eumeta variegata</name>
    <name type="common">Bagworm moth</name>
    <name type="synonym">Eumeta japonica</name>
    <dbReference type="NCBI Taxonomy" id="151549"/>
    <lineage>
        <taxon>Eukaryota</taxon>
        <taxon>Metazoa</taxon>
        <taxon>Ecdysozoa</taxon>
        <taxon>Arthropoda</taxon>
        <taxon>Hexapoda</taxon>
        <taxon>Insecta</taxon>
        <taxon>Pterygota</taxon>
        <taxon>Neoptera</taxon>
        <taxon>Endopterygota</taxon>
        <taxon>Lepidoptera</taxon>
        <taxon>Glossata</taxon>
        <taxon>Ditrysia</taxon>
        <taxon>Tineoidea</taxon>
        <taxon>Psychidae</taxon>
        <taxon>Oiketicinae</taxon>
        <taxon>Eumeta</taxon>
    </lineage>
</organism>
<evidence type="ECO:0000313" key="2">
    <source>
        <dbReference type="Proteomes" id="UP000299102"/>
    </source>
</evidence>
<accession>A0A4C1YG42</accession>
<evidence type="ECO:0000313" key="1">
    <source>
        <dbReference type="EMBL" id="GBP73417.1"/>
    </source>
</evidence>
<dbReference type="EMBL" id="BGZK01001172">
    <property type="protein sequence ID" value="GBP73417.1"/>
    <property type="molecule type" value="Genomic_DNA"/>
</dbReference>
<protein>
    <submittedName>
        <fullName evidence="1">Uncharacterized protein</fullName>
    </submittedName>
</protein>
<proteinExistence type="predicted"/>
<dbReference type="Proteomes" id="UP000299102">
    <property type="component" value="Unassembled WGS sequence"/>
</dbReference>
<sequence length="218" mass="24816">MWSTLKNYITSFLSLIPAIVPLAENTVSTILRLTFYYRTLHAQFPDTELEDVGADLGRSDRYTHRQWHWKNSRVLSGTPCSLSGITGAGDTTELSTRAPLVHADLCTAYRYVTRPRSFNFRSQAQARRRPRRYNAGRGSLIIIISPDTKSGAGSATCSLRFWELRFSRPVLRRLSADRLRADTALGTWTFTCRVLNSAFPLRRGRYSTISVTSRRLYT</sequence>
<reference evidence="1 2" key="1">
    <citation type="journal article" date="2019" name="Commun. Biol.">
        <title>The bagworm genome reveals a unique fibroin gene that provides high tensile strength.</title>
        <authorList>
            <person name="Kono N."/>
            <person name="Nakamura H."/>
            <person name="Ohtoshi R."/>
            <person name="Tomita M."/>
            <person name="Numata K."/>
            <person name="Arakawa K."/>
        </authorList>
    </citation>
    <scope>NUCLEOTIDE SEQUENCE [LARGE SCALE GENOMIC DNA]</scope>
</reference>
<dbReference type="AlphaFoldDB" id="A0A4C1YG42"/>
<name>A0A4C1YG42_EUMVA</name>
<keyword evidence="2" id="KW-1185">Reference proteome</keyword>
<gene>
    <name evidence="1" type="ORF">EVAR_21373_1</name>
</gene>